<feature type="transmembrane region" description="Helical" evidence="1">
    <location>
        <begin position="185"/>
        <end position="203"/>
    </location>
</feature>
<feature type="transmembrane region" description="Helical" evidence="1">
    <location>
        <begin position="250"/>
        <end position="274"/>
    </location>
</feature>
<evidence type="ECO:0000256" key="1">
    <source>
        <dbReference type="SAM" id="Phobius"/>
    </source>
</evidence>
<evidence type="ECO:0000313" key="3">
    <source>
        <dbReference type="Proteomes" id="UP001168505"/>
    </source>
</evidence>
<reference evidence="2" key="2">
    <citation type="submission" date="2023-08" db="EMBL/GenBank/DDBJ databases">
        <title>Identification and characterization of horizontal gene transfer across gut microbiota members of farm animals based on homology search.</title>
        <authorList>
            <person name="Schwarzerova J."/>
            <person name="Nykrynova M."/>
            <person name="Jureckova K."/>
            <person name="Cejkova D."/>
            <person name="Rychlik I."/>
        </authorList>
    </citation>
    <scope>NUCLEOTIDE SEQUENCE</scope>
    <source>
        <strain evidence="2">15_COKtk</strain>
    </source>
</reference>
<dbReference type="Proteomes" id="UP001168505">
    <property type="component" value="Unassembled WGS sequence"/>
</dbReference>
<dbReference type="AlphaFoldDB" id="A0AAW7JQ64"/>
<keyword evidence="1" id="KW-0472">Membrane</keyword>
<dbReference type="EMBL" id="JAUEIR010000004">
    <property type="protein sequence ID" value="MDN0069205.1"/>
    <property type="molecule type" value="Genomic_DNA"/>
</dbReference>
<feature type="transmembrane region" description="Helical" evidence="1">
    <location>
        <begin position="280"/>
        <end position="301"/>
    </location>
</feature>
<feature type="transmembrane region" description="Helical" evidence="1">
    <location>
        <begin position="43"/>
        <end position="63"/>
    </location>
</feature>
<accession>A0AAW7JQ64</accession>
<keyword evidence="1" id="KW-0812">Transmembrane</keyword>
<comment type="caution">
    <text evidence="2">The sequence shown here is derived from an EMBL/GenBank/DDBJ whole genome shotgun (WGS) entry which is preliminary data.</text>
</comment>
<gene>
    <name evidence="2" type="ORF">QVN40_05725</name>
</gene>
<proteinExistence type="predicted"/>
<protein>
    <submittedName>
        <fullName evidence="2">Uncharacterized protein</fullName>
    </submittedName>
</protein>
<reference evidence="2" key="1">
    <citation type="submission" date="2023-06" db="EMBL/GenBank/DDBJ databases">
        <authorList>
            <person name="Zeman M."/>
            <person name="Kubasova T."/>
            <person name="Jahodarova E."/>
            <person name="Nykrynova M."/>
            <person name="Rychlik I."/>
        </authorList>
    </citation>
    <scope>NUCLEOTIDE SEQUENCE</scope>
    <source>
        <strain evidence="2">15_COKtk</strain>
    </source>
</reference>
<dbReference type="RefSeq" id="WP_289827030.1">
    <property type="nucleotide sequence ID" value="NZ_JAUEIR010000004.1"/>
</dbReference>
<sequence length="341" mass="34693">MTSCRAFMQMYFGRGPKAVIGPLVAAFALYLAAKSLNPTFSIALAVVLAATSVAMAADAIASWSSRAAAIEMEAVCALPVTPHEAVAGYAVATLAHGALTKLVPLAAALTALGVPVQVCIAGCGIGAVVGGAVFLGIAAIRGAFGCPLRGFSLRTRRALAASAPGSSRGSACVLIARRLMSSGSILANTAGFAVMALALPLLLGDIGPVMGVPIGLAILSINTPLCTVASGEPDLSDELAMLPDSGRMFFIPYAGMLFGVFLATDGLFLASWALVHGLDARFAVLAALMAGAAACASAALERFRPVRGWSAESDLWRHPRKYLVPFALLLLGPIVSIALLG</sequence>
<keyword evidence="1" id="KW-1133">Transmembrane helix</keyword>
<evidence type="ECO:0000313" key="2">
    <source>
        <dbReference type="EMBL" id="MDN0069205.1"/>
    </source>
</evidence>
<name>A0AAW7JQ64_9ACTN</name>
<feature type="transmembrane region" description="Helical" evidence="1">
    <location>
        <begin position="322"/>
        <end position="340"/>
    </location>
</feature>
<organism evidence="2 3">
    <name type="scientific">Collinsella ihumii</name>
    <dbReference type="NCBI Taxonomy" id="1720204"/>
    <lineage>
        <taxon>Bacteria</taxon>
        <taxon>Bacillati</taxon>
        <taxon>Actinomycetota</taxon>
        <taxon>Coriobacteriia</taxon>
        <taxon>Coriobacteriales</taxon>
        <taxon>Coriobacteriaceae</taxon>
        <taxon>Collinsella</taxon>
    </lineage>
</organism>